<name>A0A1G1ZW09_9BACT</name>
<dbReference type="STRING" id="1798409.A3I24_01760"/>
<dbReference type="AlphaFoldDB" id="A0A1G1ZW09"/>
<comment type="caution">
    <text evidence="1">The sequence shown here is derived from an EMBL/GenBank/DDBJ whole genome shotgun (WGS) entry which is preliminary data.</text>
</comment>
<evidence type="ECO:0000313" key="1">
    <source>
        <dbReference type="EMBL" id="OGY68326.1"/>
    </source>
</evidence>
<gene>
    <name evidence="1" type="ORF">A3I24_01760</name>
</gene>
<sequence>MEAAIFLRVLYAAKPYLQNLIRLNFRKIGNCYYFTMYKNQIFMKVQNVINIKFWRVLGFVTKFFSLQTSSKI</sequence>
<evidence type="ECO:0000313" key="2">
    <source>
        <dbReference type="Proteomes" id="UP000177690"/>
    </source>
</evidence>
<dbReference type="EMBL" id="MHJL01000001">
    <property type="protein sequence ID" value="OGY68326.1"/>
    <property type="molecule type" value="Genomic_DNA"/>
</dbReference>
<organism evidence="1 2">
    <name type="scientific">Candidatus Harrisonbacteria bacterium RIFCSPLOWO2_02_FULL_41_13b</name>
    <dbReference type="NCBI Taxonomy" id="1798409"/>
    <lineage>
        <taxon>Bacteria</taxon>
        <taxon>Candidatus Harrisoniibacteriota</taxon>
    </lineage>
</organism>
<proteinExistence type="predicted"/>
<accession>A0A1G1ZW09</accession>
<dbReference type="Proteomes" id="UP000177690">
    <property type="component" value="Unassembled WGS sequence"/>
</dbReference>
<protein>
    <submittedName>
        <fullName evidence="1">Uncharacterized protein</fullName>
    </submittedName>
</protein>
<reference evidence="1 2" key="1">
    <citation type="journal article" date="2016" name="Nat. Commun.">
        <title>Thousands of microbial genomes shed light on interconnected biogeochemical processes in an aquifer system.</title>
        <authorList>
            <person name="Anantharaman K."/>
            <person name="Brown C.T."/>
            <person name="Hug L.A."/>
            <person name="Sharon I."/>
            <person name="Castelle C.J."/>
            <person name="Probst A.J."/>
            <person name="Thomas B.C."/>
            <person name="Singh A."/>
            <person name="Wilkins M.J."/>
            <person name="Karaoz U."/>
            <person name="Brodie E.L."/>
            <person name="Williams K.H."/>
            <person name="Hubbard S.S."/>
            <person name="Banfield J.F."/>
        </authorList>
    </citation>
    <scope>NUCLEOTIDE SEQUENCE [LARGE SCALE GENOMIC DNA]</scope>
</reference>